<accession>A0A8W8JCJ8</accession>
<reference evidence="1" key="1">
    <citation type="submission" date="2022-08" db="UniProtKB">
        <authorList>
            <consortium name="EnsemblMetazoa"/>
        </authorList>
    </citation>
    <scope>IDENTIFICATION</scope>
    <source>
        <strain evidence="1">05x7-T-G4-1.051#20</strain>
    </source>
</reference>
<sequence>MRPLKERPQNAVEKRNITSARLDQLQDDNTTVTELFNAPPVAAEVIVTAVMEGENTVSHVRSRNLPGIAAQSSVVNHDHSYMSEEKSWERPEPVDMSTQTDLTGEGIELLQRQTREMKAKLSDKEALLRDCFLENVIKSDVSVKHYTGLPSKPILDGLFSSIEADKCKLKYWSGKKSVGDMKYEEEGRRSQQIYQNIADFQTGKFCKILCKATYNSRYIWGDNFFSIKTSYGAPFQVHDFVVVFRDNDR</sequence>
<protein>
    <submittedName>
        <fullName evidence="1">Uncharacterized protein</fullName>
    </submittedName>
</protein>
<dbReference type="AlphaFoldDB" id="A0A8W8JCJ8"/>
<keyword evidence="2" id="KW-1185">Reference proteome</keyword>
<proteinExistence type="predicted"/>
<name>A0A8W8JCJ8_MAGGI</name>
<evidence type="ECO:0000313" key="2">
    <source>
        <dbReference type="Proteomes" id="UP000005408"/>
    </source>
</evidence>
<organism evidence="1 2">
    <name type="scientific">Magallana gigas</name>
    <name type="common">Pacific oyster</name>
    <name type="synonym">Crassostrea gigas</name>
    <dbReference type="NCBI Taxonomy" id="29159"/>
    <lineage>
        <taxon>Eukaryota</taxon>
        <taxon>Metazoa</taxon>
        <taxon>Spiralia</taxon>
        <taxon>Lophotrochozoa</taxon>
        <taxon>Mollusca</taxon>
        <taxon>Bivalvia</taxon>
        <taxon>Autobranchia</taxon>
        <taxon>Pteriomorphia</taxon>
        <taxon>Ostreida</taxon>
        <taxon>Ostreoidea</taxon>
        <taxon>Ostreidae</taxon>
        <taxon>Magallana</taxon>
    </lineage>
</organism>
<dbReference type="Proteomes" id="UP000005408">
    <property type="component" value="Unassembled WGS sequence"/>
</dbReference>
<evidence type="ECO:0000313" key="1">
    <source>
        <dbReference type="EnsemblMetazoa" id="G17763.1:cds"/>
    </source>
</evidence>
<dbReference type="EnsemblMetazoa" id="G17763.1">
    <property type="protein sequence ID" value="G17763.1:cds"/>
    <property type="gene ID" value="G17763"/>
</dbReference>